<comment type="caution">
    <text evidence="1">The sequence shown here is derived from an EMBL/GenBank/DDBJ whole genome shotgun (WGS) entry which is preliminary data.</text>
</comment>
<protein>
    <submittedName>
        <fullName evidence="1">Uncharacterized protein</fullName>
    </submittedName>
</protein>
<proteinExistence type="predicted"/>
<dbReference type="PANTHER" id="PTHR15852">
    <property type="entry name" value="PLASTID TRANSCRIPTIONALLY ACTIVE PROTEIN"/>
    <property type="match status" value="1"/>
</dbReference>
<evidence type="ECO:0000313" key="1">
    <source>
        <dbReference type="EMBL" id="KAE9606234.1"/>
    </source>
</evidence>
<dbReference type="Proteomes" id="UP000447434">
    <property type="component" value="Chromosome 10"/>
</dbReference>
<dbReference type="OrthoDB" id="542764at2759"/>
<organism evidence="1 2">
    <name type="scientific">Lupinus albus</name>
    <name type="common">White lupine</name>
    <name type="synonym">Lupinus termis</name>
    <dbReference type="NCBI Taxonomy" id="3870"/>
    <lineage>
        <taxon>Eukaryota</taxon>
        <taxon>Viridiplantae</taxon>
        <taxon>Streptophyta</taxon>
        <taxon>Embryophyta</taxon>
        <taxon>Tracheophyta</taxon>
        <taxon>Spermatophyta</taxon>
        <taxon>Magnoliopsida</taxon>
        <taxon>eudicotyledons</taxon>
        <taxon>Gunneridae</taxon>
        <taxon>Pentapetalae</taxon>
        <taxon>rosids</taxon>
        <taxon>fabids</taxon>
        <taxon>Fabales</taxon>
        <taxon>Fabaceae</taxon>
        <taxon>Papilionoideae</taxon>
        <taxon>50 kb inversion clade</taxon>
        <taxon>genistoids sensu lato</taxon>
        <taxon>core genistoids</taxon>
        <taxon>Genisteae</taxon>
        <taxon>Lupinus</taxon>
    </lineage>
</organism>
<reference evidence="2" key="1">
    <citation type="journal article" date="2020" name="Nat. Commun.">
        <title>Genome sequence of the cluster root forming white lupin.</title>
        <authorList>
            <person name="Hufnagel B."/>
            <person name="Marques A."/>
            <person name="Soriano A."/>
            <person name="Marques L."/>
            <person name="Divol F."/>
            <person name="Doumas P."/>
            <person name="Sallet E."/>
            <person name="Mancinotti D."/>
            <person name="Carrere S."/>
            <person name="Marande W."/>
            <person name="Arribat S."/>
            <person name="Keller J."/>
            <person name="Huneau C."/>
            <person name="Blein T."/>
            <person name="Aime D."/>
            <person name="Laguerre M."/>
            <person name="Taylor J."/>
            <person name="Schubert V."/>
            <person name="Nelson M."/>
            <person name="Geu-Flores F."/>
            <person name="Crespi M."/>
            <person name="Gallardo-Guerrero K."/>
            <person name="Delaux P.-M."/>
            <person name="Salse J."/>
            <person name="Berges H."/>
            <person name="Guyot R."/>
            <person name="Gouzy J."/>
            <person name="Peret B."/>
        </authorList>
    </citation>
    <scope>NUCLEOTIDE SEQUENCE [LARGE SCALE GENOMIC DNA]</scope>
    <source>
        <strain evidence="2">cv. Amiga</strain>
    </source>
</reference>
<gene>
    <name evidence="1" type="ORF">Lalb_Chr10g0105741</name>
</gene>
<keyword evidence="2" id="KW-1185">Reference proteome</keyword>
<sequence length="161" mass="17225">MATLSYYTPPTLSSSSSSSSSTLLHLCPCSFSSHYLPQPSSSLKLEFHNKCRPKPTKPTRLVMIIHPILVLNGVGTSFYFDTQTFLVTVSVLAAIALSLFLGLKGDPVSCDRCGGNGGTKCVFCNDGKMKQDMGLIDCKVCKGSGLLLCKKCGGSGYSRRL</sequence>
<name>A0A6A5NMV2_LUPAL</name>
<dbReference type="AlphaFoldDB" id="A0A6A5NMV2"/>
<dbReference type="EMBL" id="WOCE01000010">
    <property type="protein sequence ID" value="KAE9606234.1"/>
    <property type="molecule type" value="Genomic_DNA"/>
</dbReference>
<dbReference type="PANTHER" id="PTHR15852:SF52">
    <property type="entry name" value="THYLAKOID LUMENAL P17.1 PROTEIN"/>
    <property type="match status" value="1"/>
</dbReference>
<accession>A0A6A5NMV2</accession>
<evidence type="ECO:0000313" key="2">
    <source>
        <dbReference type="Proteomes" id="UP000447434"/>
    </source>
</evidence>